<feature type="transmembrane region" description="Helical" evidence="5">
    <location>
        <begin position="308"/>
        <end position="331"/>
    </location>
</feature>
<dbReference type="InterPro" id="IPR051788">
    <property type="entry name" value="MFS_Transporter"/>
</dbReference>
<accession>A0A261UZ91</accession>
<dbReference type="CDD" id="cd17393">
    <property type="entry name" value="MFS_MosC_like"/>
    <property type="match status" value="1"/>
</dbReference>
<sequence>MSDSVNVIPSSGSAPLEAARMRAATRAVMAQFFVNGAAFAAWGVQIPDIKSRFALSDFVLSFAMLVVAGGAIIAMGPIGRWATRIGSARALTISGIVYAVTTALVPLMPDYAALLGLLLVFGMAMAGFDVTMNVQAAGVETRGGQPIMSTLHGMFSVGGMVGAGLGGLAALAALPHWMYPCGIAVMALAAIAIGTPRLLDDAPTHEDAAAAGRRRVPAALWVLGFFAFLGLICEGAMYDWASVYLRDVAHAAPQLASYGYAAFSTGMACGRFAADPLRRHIGDSRTLAISAWMGFAGIALAVCLPQPAWTLAGLLLMGLGVANLMPFFFLAGARLPGLSPAQGVAAIARWAYTGMLLGPAIIGGITHHSTLRVALAVVAAIMGLIAAVGIRQVSRIGR</sequence>
<evidence type="ECO:0000256" key="2">
    <source>
        <dbReference type="ARBA" id="ARBA00022692"/>
    </source>
</evidence>
<gene>
    <name evidence="6" type="ORF">CAL28_03985</name>
</gene>
<dbReference type="Gene3D" id="1.20.1250.20">
    <property type="entry name" value="MFS general substrate transporter like domains"/>
    <property type="match status" value="2"/>
</dbReference>
<feature type="transmembrane region" description="Helical" evidence="5">
    <location>
        <begin position="111"/>
        <end position="130"/>
    </location>
</feature>
<evidence type="ECO:0000256" key="3">
    <source>
        <dbReference type="ARBA" id="ARBA00022989"/>
    </source>
</evidence>
<feature type="transmembrane region" description="Helical" evidence="5">
    <location>
        <begin position="88"/>
        <end position="105"/>
    </location>
</feature>
<feature type="transmembrane region" description="Helical" evidence="5">
    <location>
        <begin position="58"/>
        <end position="76"/>
    </location>
</feature>
<feature type="transmembrane region" description="Helical" evidence="5">
    <location>
        <begin position="177"/>
        <end position="199"/>
    </location>
</feature>
<keyword evidence="3 5" id="KW-1133">Transmembrane helix</keyword>
<dbReference type="InterPro" id="IPR036259">
    <property type="entry name" value="MFS_trans_sf"/>
</dbReference>
<dbReference type="Proteomes" id="UP000215767">
    <property type="component" value="Unassembled WGS sequence"/>
</dbReference>
<keyword evidence="2 5" id="KW-0812">Transmembrane</keyword>
<keyword evidence="4 5" id="KW-0472">Membrane</keyword>
<evidence type="ECO:0000313" key="7">
    <source>
        <dbReference type="Proteomes" id="UP000215767"/>
    </source>
</evidence>
<dbReference type="Pfam" id="PF07690">
    <property type="entry name" value="MFS_1"/>
    <property type="match status" value="1"/>
</dbReference>
<dbReference type="PANTHER" id="PTHR23514:SF13">
    <property type="entry name" value="INNER MEMBRANE PROTEIN YBJJ"/>
    <property type="match status" value="1"/>
</dbReference>
<protein>
    <submittedName>
        <fullName evidence="6">MFS transporter</fullName>
    </submittedName>
</protein>
<dbReference type="AlphaFoldDB" id="A0A261UZ91"/>
<evidence type="ECO:0000256" key="5">
    <source>
        <dbReference type="SAM" id="Phobius"/>
    </source>
</evidence>
<dbReference type="GO" id="GO:0022857">
    <property type="term" value="F:transmembrane transporter activity"/>
    <property type="evidence" value="ECO:0007669"/>
    <property type="project" value="InterPro"/>
</dbReference>
<feature type="transmembrane region" description="Helical" evidence="5">
    <location>
        <begin position="151"/>
        <end position="171"/>
    </location>
</feature>
<evidence type="ECO:0000256" key="1">
    <source>
        <dbReference type="ARBA" id="ARBA00004141"/>
    </source>
</evidence>
<reference evidence="7" key="1">
    <citation type="submission" date="2017-05" db="EMBL/GenBank/DDBJ databases">
        <title>Complete and WGS of Bordetella genogroups.</title>
        <authorList>
            <person name="Spilker T."/>
            <person name="Lipuma J."/>
        </authorList>
    </citation>
    <scope>NUCLEOTIDE SEQUENCE [LARGE SCALE GENOMIC DNA]</scope>
    <source>
        <strain evidence="7">AU8856</strain>
    </source>
</reference>
<feature type="transmembrane region" description="Helical" evidence="5">
    <location>
        <begin position="371"/>
        <end position="390"/>
    </location>
</feature>
<comment type="subcellular location">
    <subcellularLocation>
        <location evidence="1">Membrane</location>
        <topology evidence="1">Multi-pass membrane protein</topology>
    </subcellularLocation>
</comment>
<dbReference type="EMBL" id="NEVS01000001">
    <property type="protein sequence ID" value="OZI66887.1"/>
    <property type="molecule type" value="Genomic_DNA"/>
</dbReference>
<dbReference type="InterPro" id="IPR011701">
    <property type="entry name" value="MFS"/>
</dbReference>
<dbReference type="GO" id="GO:0016020">
    <property type="term" value="C:membrane"/>
    <property type="evidence" value="ECO:0007669"/>
    <property type="project" value="UniProtKB-SubCell"/>
</dbReference>
<proteinExistence type="predicted"/>
<feature type="transmembrane region" description="Helical" evidence="5">
    <location>
        <begin position="258"/>
        <end position="274"/>
    </location>
</feature>
<evidence type="ECO:0000256" key="4">
    <source>
        <dbReference type="ARBA" id="ARBA00023136"/>
    </source>
</evidence>
<comment type="caution">
    <text evidence="6">The sequence shown here is derived from an EMBL/GenBank/DDBJ whole genome shotgun (WGS) entry which is preliminary data.</text>
</comment>
<dbReference type="PANTHER" id="PTHR23514">
    <property type="entry name" value="BYPASS OF STOP CODON PROTEIN 6"/>
    <property type="match status" value="1"/>
</dbReference>
<organism evidence="6 7">
    <name type="scientific">Bordetella genomosp. 11</name>
    <dbReference type="NCBI Taxonomy" id="1416808"/>
    <lineage>
        <taxon>Bacteria</taxon>
        <taxon>Pseudomonadati</taxon>
        <taxon>Pseudomonadota</taxon>
        <taxon>Betaproteobacteria</taxon>
        <taxon>Burkholderiales</taxon>
        <taxon>Alcaligenaceae</taxon>
        <taxon>Bordetella</taxon>
    </lineage>
</organism>
<keyword evidence="7" id="KW-1185">Reference proteome</keyword>
<feature type="transmembrane region" description="Helical" evidence="5">
    <location>
        <begin position="286"/>
        <end position="302"/>
    </location>
</feature>
<feature type="transmembrane region" description="Helical" evidence="5">
    <location>
        <begin position="27"/>
        <end position="46"/>
    </location>
</feature>
<dbReference type="SUPFAM" id="SSF103473">
    <property type="entry name" value="MFS general substrate transporter"/>
    <property type="match status" value="1"/>
</dbReference>
<feature type="transmembrane region" description="Helical" evidence="5">
    <location>
        <begin position="219"/>
        <end position="238"/>
    </location>
</feature>
<name>A0A261UZ91_9BORD</name>
<evidence type="ECO:0000313" key="6">
    <source>
        <dbReference type="EMBL" id="OZI66887.1"/>
    </source>
</evidence>
<feature type="transmembrane region" description="Helical" evidence="5">
    <location>
        <begin position="343"/>
        <end position="365"/>
    </location>
</feature>